<organism evidence="1 2">
    <name type="scientific">Araneus ventricosus</name>
    <name type="common">Orbweaver spider</name>
    <name type="synonym">Epeira ventricosa</name>
    <dbReference type="NCBI Taxonomy" id="182803"/>
    <lineage>
        <taxon>Eukaryota</taxon>
        <taxon>Metazoa</taxon>
        <taxon>Ecdysozoa</taxon>
        <taxon>Arthropoda</taxon>
        <taxon>Chelicerata</taxon>
        <taxon>Arachnida</taxon>
        <taxon>Araneae</taxon>
        <taxon>Araneomorphae</taxon>
        <taxon>Entelegynae</taxon>
        <taxon>Araneoidea</taxon>
        <taxon>Araneidae</taxon>
        <taxon>Araneus</taxon>
    </lineage>
</organism>
<accession>A0A4Y2EWS1</accession>
<keyword evidence="2" id="KW-1185">Reference proteome</keyword>
<sequence>MKAHLEKDPDVMNNFVISLAARRRPQMILYNIDGEIEAEELQIGLLEKNIFLRDENDDRFRYRLEMEKADNVLSHWNPPYLENLTTCGDFIFSGTGFAFQNLLE</sequence>
<proteinExistence type="predicted"/>
<evidence type="ECO:0000313" key="2">
    <source>
        <dbReference type="Proteomes" id="UP000499080"/>
    </source>
</evidence>
<dbReference type="Proteomes" id="UP000499080">
    <property type="component" value="Unassembled WGS sequence"/>
</dbReference>
<gene>
    <name evidence="1" type="ORF">AVEN_268881_1</name>
</gene>
<protein>
    <submittedName>
        <fullName evidence="1">Uncharacterized protein</fullName>
    </submittedName>
</protein>
<name>A0A4Y2EWS1_ARAVE</name>
<evidence type="ECO:0000313" key="1">
    <source>
        <dbReference type="EMBL" id="GBM32967.1"/>
    </source>
</evidence>
<reference evidence="1 2" key="1">
    <citation type="journal article" date="2019" name="Sci. Rep.">
        <title>Orb-weaving spider Araneus ventricosus genome elucidates the spidroin gene catalogue.</title>
        <authorList>
            <person name="Kono N."/>
            <person name="Nakamura H."/>
            <person name="Ohtoshi R."/>
            <person name="Moran D.A.P."/>
            <person name="Shinohara A."/>
            <person name="Yoshida Y."/>
            <person name="Fujiwara M."/>
            <person name="Mori M."/>
            <person name="Tomita M."/>
            <person name="Arakawa K."/>
        </authorList>
    </citation>
    <scope>NUCLEOTIDE SEQUENCE [LARGE SCALE GENOMIC DNA]</scope>
</reference>
<comment type="caution">
    <text evidence="1">The sequence shown here is derived from an EMBL/GenBank/DDBJ whole genome shotgun (WGS) entry which is preliminary data.</text>
</comment>
<dbReference type="AlphaFoldDB" id="A0A4Y2EWS1"/>
<dbReference type="EMBL" id="BGPR01000721">
    <property type="protein sequence ID" value="GBM32967.1"/>
    <property type="molecule type" value="Genomic_DNA"/>
</dbReference>